<dbReference type="Gene3D" id="3.20.20.100">
    <property type="entry name" value="NADP-dependent oxidoreductase domain"/>
    <property type="match status" value="1"/>
</dbReference>
<accession>A0A2P4ZIQ8</accession>
<reference evidence="3 4" key="1">
    <citation type="journal article" date="2016" name="Genome Announc.">
        <title>Draft Whole-Genome Sequence of Trichoderma gamsii T6085, a Promising Biocontrol Agent of Fusarium Head Blight on Wheat.</title>
        <authorList>
            <person name="Baroncelli R."/>
            <person name="Zapparata A."/>
            <person name="Piaggeschi G."/>
            <person name="Sarrocco S."/>
            <person name="Vannacci G."/>
        </authorList>
    </citation>
    <scope>NUCLEOTIDE SEQUENCE [LARGE SCALE GENOMIC DNA]</scope>
    <source>
        <strain evidence="3 4">T6085</strain>
    </source>
</reference>
<dbReference type="STRING" id="398673.A0A2P4ZIQ8"/>
<dbReference type="InterPro" id="IPR050791">
    <property type="entry name" value="Aldo-Keto_reductase"/>
</dbReference>
<protein>
    <recommendedName>
        <fullName evidence="2">NADP-dependent oxidoreductase domain-containing protein</fullName>
    </recommendedName>
</protein>
<dbReference type="RefSeq" id="XP_018662508.2">
    <property type="nucleotide sequence ID" value="XM_018804393.2"/>
</dbReference>
<evidence type="ECO:0000313" key="4">
    <source>
        <dbReference type="Proteomes" id="UP000054821"/>
    </source>
</evidence>
<keyword evidence="1" id="KW-0560">Oxidoreductase</keyword>
<dbReference type="Proteomes" id="UP000054821">
    <property type="component" value="Unassembled WGS sequence"/>
</dbReference>
<evidence type="ECO:0000259" key="2">
    <source>
        <dbReference type="Pfam" id="PF00248"/>
    </source>
</evidence>
<dbReference type="InterPro" id="IPR023210">
    <property type="entry name" value="NADP_OxRdtase_dom"/>
</dbReference>
<dbReference type="GO" id="GO:0005737">
    <property type="term" value="C:cytoplasm"/>
    <property type="evidence" value="ECO:0007669"/>
    <property type="project" value="TreeGrafter"/>
</dbReference>
<dbReference type="InterPro" id="IPR036812">
    <property type="entry name" value="NAD(P)_OxRdtase_dom_sf"/>
</dbReference>
<comment type="caution">
    <text evidence="3">The sequence shown here is derived from an EMBL/GenBank/DDBJ whole genome shotgun (WGS) entry which is preliminary data.</text>
</comment>
<dbReference type="PANTHER" id="PTHR43625:SF40">
    <property type="entry name" value="ALDO-KETO REDUCTASE YAKC [NADP(+)]"/>
    <property type="match status" value="1"/>
</dbReference>
<evidence type="ECO:0000313" key="3">
    <source>
        <dbReference type="EMBL" id="PON24164.1"/>
    </source>
</evidence>
<dbReference type="PRINTS" id="PR00069">
    <property type="entry name" value="ALDKETRDTASE"/>
</dbReference>
<name>A0A2P4ZIQ8_9HYPO</name>
<dbReference type="SUPFAM" id="SSF51430">
    <property type="entry name" value="NAD(P)-linked oxidoreductase"/>
    <property type="match status" value="1"/>
</dbReference>
<dbReference type="GeneID" id="29984476"/>
<keyword evidence="4" id="KW-1185">Reference proteome</keyword>
<dbReference type="EMBL" id="JPDN02000024">
    <property type="protein sequence ID" value="PON24164.1"/>
    <property type="molecule type" value="Genomic_DNA"/>
</dbReference>
<feature type="domain" description="NADP-dependent oxidoreductase" evidence="2">
    <location>
        <begin position="49"/>
        <end position="344"/>
    </location>
</feature>
<dbReference type="AlphaFoldDB" id="A0A2P4ZIQ8"/>
<proteinExistence type="predicted"/>
<dbReference type="InterPro" id="IPR020471">
    <property type="entry name" value="AKR"/>
</dbReference>
<gene>
    <name evidence="3" type="ORF">TGAM01_v206852</name>
</gene>
<dbReference type="GO" id="GO:0016491">
    <property type="term" value="F:oxidoreductase activity"/>
    <property type="evidence" value="ECO:0007669"/>
    <property type="project" value="UniProtKB-KW"/>
</dbReference>
<organism evidence="3 4">
    <name type="scientific">Trichoderma gamsii</name>
    <dbReference type="NCBI Taxonomy" id="398673"/>
    <lineage>
        <taxon>Eukaryota</taxon>
        <taxon>Fungi</taxon>
        <taxon>Dikarya</taxon>
        <taxon>Ascomycota</taxon>
        <taxon>Pezizomycotina</taxon>
        <taxon>Sordariomycetes</taxon>
        <taxon>Hypocreomycetidae</taxon>
        <taxon>Hypocreales</taxon>
        <taxon>Hypocreaceae</taxon>
        <taxon>Trichoderma</taxon>
    </lineage>
</organism>
<evidence type="ECO:0000256" key="1">
    <source>
        <dbReference type="ARBA" id="ARBA00023002"/>
    </source>
</evidence>
<sequence length="369" mass="40729">MESHCTRQSWSPSSKLVHRIDPYITSLIMASPTVPLLRRLGRDGPLIPAIGFGTMGMSIAYGPAASDTERLELLDRAWALGCTNWDTADVYGDSEDIIGKWFALHPERRKDIFLATKFGLSVGNDYSISVDSSPDNCVKCFKRSLNRLNVDYIDLYYLHRPNPKVPIEKTIMAMQELVSQGKVKYLGLSEVSSSTVKRAHNVHPISVVQAEYSPWTLDIEEAQGTNLLATCRELGISIFAYSPLGNGIMTGRYRSSADFGPGDARVGMKRFQGDNFRKNLELVDKFADAAKAKGCEPGQLVLAWLLAQGDDIFVVPGTKKIKYLEQNFAASGVGISEDNKRSIRRLVSAIGFSGDRDITYGSYLNTVAL</sequence>
<dbReference type="Pfam" id="PF00248">
    <property type="entry name" value="Aldo_ket_red"/>
    <property type="match status" value="1"/>
</dbReference>
<dbReference type="PANTHER" id="PTHR43625">
    <property type="entry name" value="AFLATOXIN B1 ALDEHYDE REDUCTASE"/>
    <property type="match status" value="1"/>
</dbReference>